<dbReference type="SUPFAM" id="SSF63380">
    <property type="entry name" value="Riboflavin synthase domain-like"/>
    <property type="match status" value="1"/>
</dbReference>
<accession>A0ABP5HP26</accession>
<gene>
    <name evidence="2" type="ORF">GCM10009821_25700</name>
</gene>
<dbReference type="PANTHER" id="PTHR30157:SF0">
    <property type="entry name" value="NADPH-DEPENDENT FERRIC-CHELATE REDUCTASE"/>
    <property type="match status" value="1"/>
</dbReference>
<feature type="domain" description="FAD-binding FR-type" evidence="1">
    <location>
        <begin position="4"/>
        <end position="128"/>
    </location>
</feature>
<dbReference type="EMBL" id="BAAAPY010000011">
    <property type="protein sequence ID" value="GAA2083450.1"/>
    <property type="molecule type" value="Genomic_DNA"/>
</dbReference>
<dbReference type="Pfam" id="PF08021">
    <property type="entry name" value="FAD_binding_9"/>
    <property type="match status" value="1"/>
</dbReference>
<dbReference type="InterPro" id="IPR039261">
    <property type="entry name" value="FNR_nucleotide-bd"/>
</dbReference>
<dbReference type="InterPro" id="IPR017927">
    <property type="entry name" value="FAD-bd_FR_type"/>
</dbReference>
<dbReference type="CDD" id="cd06193">
    <property type="entry name" value="siderophore_interacting"/>
    <property type="match status" value="1"/>
</dbReference>
<dbReference type="Gene3D" id="3.40.50.80">
    <property type="entry name" value="Nucleotide-binding domain of ferredoxin-NADP reductase (FNR) module"/>
    <property type="match status" value="1"/>
</dbReference>
<reference evidence="3" key="1">
    <citation type="journal article" date="2019" name="Int. J. Syst. Evol. Microbiol.">
        <title>The Global Catalogue of Microorganisms (GCM) 10K type strain sequencing project: providing services to taxonomists for standard genome sequencing and annotation.</title>
        <authorList>
            <consortium name="The Broad Institute Genomics Platform"/>
            <consortium name="The Broad Institute Genome Sequencing Center for Infectious Disease"/>
            <person name="Wu L."/>
            <person name="Ma J."/>
        </authorList>
    </citation>
    <scope>NUCLEOTIDE SEQUENCE [LARGE SCALE GENOMIC DNA]</scope>
    <source>
        <strain evidence="3">JCM 15749</strain>
    </source>
</reference>
<sequence length="296" mass="32825">MGAVRTRIGTVISRSAITPHLVRLTLDVGDLASTGIPDEYVRLMIPSDPSQVVLPHIDEDWNITWPDGVEPPEPRVYTFSDHRWVDGVAHVDIDIALHDCGVGSDWARTVTPGSQVGFVEPHGLYRPASGVAWQLLVCDLTGLPALARILRGLDAGQRVRAVVVLTDERDRIALPSAADVDVEWVVVERDTDVCGALERAVTEAELPAEGSRYVWLAGEARASRAVRRHLRRELGWPQADFYTCGYWQIDKERWEARFEEVQDEVLAEARRVAAELAADEGAYLDAIDDIYEKAGL</sequence>
<dbReference type="PANTHER" id="PTHR30157">
    <property type="entry name" value="FERRIC REDUCTASE, NADPH-DEPENDENT"/>
    <property type="match status" value="1"/>
</dbReference>
<dbReference type="PROSITE" id="PS51384">
    <property type="entry name" value="FAD_FR"/>
    <property type="match status" value="1"/>
</dbReference>
<dbReference type="Gene3D" id="2.40.30.10">
    <property type="entry name" value="Translation factors"/>
    <property type="match status" value="1"/>
</dbReference>
<name>A0ABP5HP26_9ACTN</name>
<dbReference type="InterPro" id="IPR017938">
    <property type="entry name" value="Riboflavin_synthase-like_b-brl"/>
</dbReference>
<dbReference type="InterPro" id="IPR039374">
    <property type="entry name" value="SIP_fam"/>
</dbReference>
<dbReference type="InterPro" id="IPR007037">
    <property type="entry name" value="SIP_rossman_dom"/>
</dbReference>
<comment type="caution">
    <text evidence="2">The sequence shown here is derived from an EMBL/GenBank/DDBJ whole genome shotgun (WGS) entry which is preliminary data.</text>
</comment>
<dbReference type="Pfam" id="PF04954">
    <property type="entry name" value="SIP"/>
    <property type="match status" value="1"/>
</dbReference>
<evidence type="ECO:0000259" key="1">
    <source>
        <dbReference type="PROSITE" id="PS51384"/>
    </source>
</evidence>
<evidence type="ECO:0000313" key="2">
    <source>
        <dbReference type="EMBL" id="GAA2083450.1"/>
    </source>
</evidence>
<dbReference type="Proteomes" id="UP001501480">
    <property type="component" value="Unassembled WGS sequence"/>
</dbReference>
<dbReference type="InterPro" id="IPR013113">
    <property type="entry name" value="SIP_FAD-bd"/>
</dbReference>
<dbReference type="RefSeq" id="WP_344329467.1">
    <property type="nucleotide sequence ID" value="NZ_BAAAPY010000011.1"/>
</dbReference>
<organism evidence="2 3">
    <name type="scientific">Aeromicrobium halocynthiae</name>
    <dbReference type="NCBI Taxonomy" id="560557"/>
    <lineage>
        <taxon>Bacteria</taxon>
        <taxon>Bacillati</taxon>
        <taxon>Actinomycetota</taxon>
        <taxon>Actinomycetes</taxon>
        <taxon>Propionibacteriales</taxon>
        <taxon>Nocardioidaceae</taxon>
        <taxon>Aeromicrobium</taxon>
    </lineage>
</organism>
<keyword evidence="3" id="KW-1185">Reference proteome</keyword>
<evidence type="ECO:0000313" key="3">
    <source>
        <dbReference type="Proteomes" id="UP001501480"/>
    </source>
</evidence>
<protein>
    <submittedName>
        <fullName evidence="2">Siderophore-interacting protein</fullName>
    </submittedName>
</protein>
<proteinExistence type="predicted"/>